<keyword evidence="4" id="KW-0677">Repeat</keyword>
<dbReference type="Pfam" id="PF22330">
    <property type="entry name" value="Rib_mS39_PPR"/>
    <property type="match status" value="1"/>
</dbReference>
<dbReference type="InterPro" id="IPR011990">
    <property type="entry name" value="TPR-like_helical_dom_sf"/>
</dbReference>
<keyword evidence="7" id="KW-0809">Transit peptide</keyword>
<feature type="repeat" description="PPR" evidence="12">
    <location>
        <begin position="252"/>
        <end position="286"/>
    </location>
</feature>
<keyword evidence="10" id="KW-0687">Ribonucleoprotein</keyword>
<protein>
    <recommendedName>
        <fullName evidence="11">Small ribosomal subunit protein mS39</fullName>
    </recommendedName>
</protein>
<sequence length="669" mass="75865">MAAPGRHVGHYIQRNGRFLLNGLEQLWGKRSFGCTSALRQQAAEANEDSTETIVIPRKKTWSKEAVLEALASTVSRDPTAYPYQFQDDPYLSPRTSAEFKMYSLSQESGKSAAKYFVNNNPKFFTKDFAEPHIPCLMPETVSLRLEEVSEEALKERIHLRRVTAAVDMYDQLLQAGTAVSMETIHDLLDLISLYCDKNPVQEGGPQTEETEESGEEVKRRKGRVRRATDYLRAIWKDDNNAERIFNLLPERDTRCYSALIRGMVKHGAYAKAFNMYTDLLNNRLTADLHIFNALISAAPDVRDKYTERWELIAELLKQMSQQKVQPNLLTFNSVLKGLRRCGPLARTQALQTLNEMKALGIAPSLATFDHILAVFYRAANSGQSDTDILQEVISELTGTSLTCQDPDDVLFFSSAMRICLDSKDLELSYKIQSLVEFGENWRLLGDSYQCSIYYGRFFNLLCMMEHIDVVMKWYRQLIPSLYYPNPQGLKDLMQALDTDSRLDLLPTIWKDIRSLGHDNKLDVVEEVLTLMAREKHSPEVQESFAQCALDVKTVFDGDRGRQSLEWSTSALSNITTLLMRANKTQQAWAMLQLFKSNNRVPPERLMTEFLSVCHNNGSAQGAVDLVQLSAAFCLPATSQLAKQTLAEFELTKEQRTILSELESVGETSD</sequence>
<dbReference type="PROSITE" id="PS51375">
    <property type="entry name" value="PPR"/>
    <property type="match status" value="2"/>
</dbReference>
<dbReference type="AlphaFoldDB" id="A0AA88N170"/>
<evidence type="ECO:0000256" key="13">
    <source>
        <dbReference type="SAM" id="MobiDB-lite"/>
    </source>
</evidence>
<feature type="region of interest" description="Disordered" evidence="13">
    <location>
        <begin position="201"/>
        <end position="220"/>
    </location>
</feature>
<keyword evidence="9" id="KW-0496">Mitochondrion</keyword>
<evidence type="ECO:0000256" key="12">
    <source>
        <dbReference type="PROSITE-ProRule" id="PRU00708"/>
    </source>
</evidence>
<evidence type="ECO:0000256" key="1">
    <source>
        <dbReference type="ARBA" id="ARBA00004173"/>
    </source>
</evidence>
<accession>A0AA88N170</accession>
<organism evidence="14 15">
    <name type="scientific">Channa striata</name>
    <name type="common">Snakehead murrel</name>
    <name type="synonym">Ophicephalus striatus</name>
    <dbReference type="NCBI Taxonomy" id="64152"/>
    <lineage>
        <taxon>Eukaryota</taxon>
        <taxon>Metazoa</taxon>
        <taxon>Chordata</taxon>
        <taxon>Craniata</taxon>
        <taxon>Vertebrata</taxon>
        <taxon>Euteleostomi</taxon>
        <taxon>Actinopterygii</taxon>
        <taxon>Neopterygii</taxon>
        <taxon>Teleostei</taxon>
        <taxon>Neoteleostei</taxon>
        <taxon>Acanthomorphata</taxon>
        <taxon>Anabantaria</taxon>
        <taxon>Anabantiformes</taxon>
        <taxon>Channoidei</taxon>
        <taxon>Channidae</taxon>
        <taxon>Channa</taxon>
    </lineage>
</organism>
<keyword evidence="6" id="KW-0694">RNA-binding</keyword>
<dbReference type="GO" id="GO:0019843">
    <property type="term" value="F:rRNA binding"/>
    <property type="evidence" value="ECO:0007669"/>
    <property type="project" value="UniProtKB-KW"/>
</dbReference>
<dbReference type="GO" id="GO:0005739">
    <property type="term" value="C:mitochondrion"/>
    <property type="evidence" value="ECO:0007669"/>
    <property type="project" value="UniProtKB-SubCell"/>
</dbReference>
<name>A0AA88N170_CHASR</name>
<evidence type="ECO:0000256" key="9">
    <source>
        <dbReference type="ARBA" id="ARBA00023128"/>
    </source>
</evidence>
<gene>
    <name evidence="14" type="ORF">Q5P01_009366</name>
</gene>
<keyword evidence="3" id="KW-0699">rRNA-binding</keyword>
<dbReference type="InterPro" id="IPR055063">
    <property type="entry name" value="Rib_mS39_PPR"/>
</dbReference>
<dbReference type="PANTHER" id="PTHR16276:SF1">
    <property type="entry name" value="SMALL RIBOSOMAL SUBUNIT PROTEIN MS39"/>
    <property type="match status" value="1"/>
</dbReference>
<dbReference type="GO" id="GO:0032543">
    <property type="term" value="P:mitochondrial translation"/>
    <property type="evidence" value="ECO:0007669"/>
    <property type="project" value="InterPro"/>
</dbReference>
<evidence type="ECO:0000313" key="14">
    <source>
        <dbReference type="EMBL" id="KAK2849532.1"/>
    </source>
</evidence>
<dbReference type="Pfam" id="PF13812">
    <property type="entry name" value="PPR_3"/>
    <property type="match status" value="2"/>
</dbReference>
<dbReference type="Proteomes" id="UP001187415">
    <property type="component" value="Unassembled WGS sequence"/>
</dbReference>
<evidence type="ECO:0000313" key="15">
    <source>
        <dbReference type="Proteomes" id="UP001187415"/>
    </source>
</evidence>
<keyword evidence="5" id="KW-0810">Translation regulation</keyword>
<dbReference type="Gene3D" id="1.25.40.10">
    <property type="entry name" value="Tetratricopeptide repeat domain"/>
    <property type="match status" value="2"/>
</dbReference>
<evidence type="ECO:0000256" key="7">
    <source>
        <dbReference type="ARBA" id="ARBA00022946"/>
    </source>
</evidence>
<evidence type="ECO:0000256" key="3">
    <source>
        <dbReference type="ARBA" id="ARBA00022730"/>
    </source>
</evidence>
<evidence type="ECO:0000256" key="11">
    <source>
        <dbReference type="ARBA" id="ARBA00035134"/>
    </source>
</evidence>
<keyword evidence="8" id="KW-0689">Ribosomal protein</keyword>
<dbReference type="GO" id="GO:1990904">
    <property type="term" value="C:ribonucleoprotein complex"/>
    <property type="evidence" value="ECO:0007669"/>
    <property type="project" value="UniProtKB-KW"/>
</dbReference>
<comment type="caution">
    <text evidence="14">The sequence shown here is derived from an EMBL/GenBank/DDBJ whole genome shotgun (WGS) entry which is preliminary data.</text>
</comment>
<dbReference type="GO" id="GO:0006417">
    <property type="term" value="P:regulation of translation"/>
    <property type="evidence" value="ECO:0007669"/>
    <property type="project" value="UniProtKB-KW"/>
</dbReference>
<dbReference type="InterPro" id="IPR002885">
    <property type="entry name" value="PPR_rpt"/>
</dbReference>
<comment type="subcellular location">
    <subcellularLocation>
        <location evidence="1">Mitochondrion</location>
    </subcellularLocation>
</comment>
<evidence type="ECO:0000256" key="10">
    <source>
        <dbReference type="ARBA" id="ARBA00023274"/>
    </source>
</evidence>
<evidence type="ECO:0000256" key="2">
    <source>
        <dbReference type="ARBA" id="ARBA00008551"/>
    </source>
</evidence>
<evidence type="ECO:0000256" key="6">
    <source>
        <dbReference type="ARBA" id="ARBA00022884"/>
    </source>
</evidence>
<evidence type="ECO:0000256" key="5">
    <source>
        <dbReference type="ARBA" id="ARBA00022845"/>
    </source>
</evidence>
<dbReference type="PANTHER" id="PTHR16276">
    <property type="entry name" value="PENTATRICOPEPTIDE REPEAT DOMAIN-CONTAINING PROTEIN 3"/>
    <property type="match status" value="1"/>
</dbReference>
<dbReference type="EMBL" id="JAUPFM010000006">
    <property type="protein sequence ID" value="KAK2849532.1"/>
    <property type="molecule type" value="Genomic_DNA"/>
</dbReference>
<feature type="repeat" description="PPR" evidence="12">
    <location>
        <begin position="327"/>
        <end position="363"/>
    </location>
</feature>
<reference evidence="14" key="1">
    <citation type="submission" date="2023-07" db="EMBL/GenBank/DDBJ databases">
        <title>Chromosome-level Genome Assembly of Striped Snakehead (Channa striata).</title>
        <authorList>
            <person name="Liu H."/>
        </authorList>
    </citation>
    <scope>NUCLEOTIDE SEQUENCE</scope>
    <source>
        <strain evidence="14">Gz</strain>
        <tissue evidence="14">Muscle</tissue>
    </source>
</reference>
<dbReference type="InterPro" id="IPR037387">
    <property type="entry name" value="PTCD3"/>
</dbReference>
<dbReference type="GO" id="GO:0005840">
    <property type="term" value="C:ribosome"/>
    <property type="evidence" value="ECO:0007669"/>
    <property type="project" value="UniProtKB-KW"/>
</dbReference>
<evidence type="ECO:0000256" key="4">
    <source>
        <dbReference type="ARBA" id="ARBA00022737"/>
    </source>
</evidence>
<keyword evidence="15" id="KW-1185">Reference proteome</keyword>
<evidence type="ECO:0000256" key="8">
    <source>
        <dbReference type="ARBA" id="ARBA00022980"/>
    </source>
</evidence>
<dbReference type="GO" id="GO:0043024">
    <property type="term" value="F:ribosomal small subunit binding"/>
    <property type="evidence" value="ECO:0007669"/>
    <property type="project" value="InterPro"/>
</dbReference>
<proteinExistence type="inferred from homology"/>
<comment type="similarity">
    <text evidence="2">Belongs to the mitochondrion-specific ribosomal protein mS39 family.</text>
</comment>